<dbReference type="PANTHER" id="PTHR43711:SF31">
    <property type="entry name" value="HISTIDINE KINASE"/>
    <property type="match status" value="1"/>
</dbReference>
<evidence type="ECO:0000256" key="6">
    <source>
        <dbReference type="ARBA" id="ARBA00023012"/>
    </source>
</evidence>
<evidence type="ECO:0000259" key="7">
    <source>
        <dbReference type="PROSITE" id="PS50109"/>
    </source>
</evidence>
<dbReference type="CDD" id="cd00082">
    <property type="entry name" value="HisKA"/>
    <property type="match status" value="1"/>
</dbReference>
<dbReference type="Pfam" id="PF00512">
    <property type="entry name" value="HisKA"/>
    <property type="match status" value="1"/>
</dbReference>
<dbReference type="Pfam" id="PF02518">
    <property type="entry name" value="HATPase_c"/>
    <property type="match status" value="1"/>
</dbReference>
<dbReference type="InterPro" id="IPR050736">
    <property type="entry name" value="Sensor_HK_Regulatory"/>
</dbReference>
<dbReference type="Gene3D" id="1.10.287.130">
    <property type="match status" value="1"/>
</dbReference>
<dbReference type="PANTHER" id="PTHR43711">
    <property type="entry name" value="TWO-COMPONENT HISTIDINE KINASE"/>
    <property type="match status" value="1"/>
</dbReference>
<evidence type="ECO:0000256" key="3">
    <source>
        <dbReference type="ARBA" id="ARBA00022553"/>
    </source>
</evidence>
<dbReference type="InterPro" id="IPR005467">
    <property type="entry name" value="His_kinase_dom"/>
</dbReference>
<protein>
    <recommendedName>
        <fullName evidence="2">histidine kinase</fullName>
        <ecNumber evidence="2">2.7.13.3</ecNumber>
    </recommendedName>
</protein>
<feature type="non-terminal residue" evidence="8">
    <location>
        <position position="1"/>
    </location>
</feature>
<sequence length="240" mass="26522">VRMKDEFLANMSHELRTPLNVILGLSEALQELVYGTLNDKQVKSLSSIEHSGRHLLALINDILDVSKIEAGELIMKVNSVSVNQVCEASLNMVKQTANKKRLHVTKIIDSAVSTIQADERHLKQILVNLLSNAVKFTPDKGEISLEVRGDPENETMHFIVRDNGIGIALDKLEHMFQPFIQLDSSLKKVYPGTGLGLTLVQRLTELHGGGVTAQSTIDQGSTFSVSLPWQKNHLFESCST</sequence>
<dbReference type="GO" id="GO:0016301">
    <property type="term" value="F:kinase activity"/>
    <property type="evidence" value="ECO:0007669"/>
    <property type="project" value="UniProtKB-KW"/>
</dbReference>
<dbReference type="SUPFAM" id="SSF47384">
    <property type="entry name" value="Homodimeric domain of signal transducing histidine kinase"/>
    <property type="match status" value="1"/>
</dbReference>
<dbReference type="SUPFAM" id="SSF55874">
    <property type="entry name" value="ATPase domain of HSP90 chaperone/DNA topoisomerase II/histidine kinase"/>
    <property type="match status" value="1"/>
</dbReference>
<dbReference type="PROSITE" id="PS50109">
    <property type="entry name" value="HIS_KIN"/>
    <property type="match status" value="1"/>
</dbReference>
<dbReference type="InterPro" id="IPR003594">
    <property type="entry name" value="HATPase_dom"/>
</dbReference>
<feature type="domain" description="Histidine kinase" evidence="7">
    <location>
        <begin position="10"/>
        <end position="231"/>
    </location>
</feature>
<dbReference type="SMART" id="SM00387">
    <property type="entry name" value="HATPase_c"/>
    <property type="match status" value="1"/>
</dbReference>
<organism evidence="8 9">
    <name type="scientific">candidate division CSSED10-310 bacterium</name>
    <dbReference type="NCBI Taxonomy" id="2855610"/>
    <lineage>
        <taxon>Bacteria</taxon>
        <taxon>Bacteria division CSSED10-310</taxon>
    </lineage>
</organism>
<dbReference type="EMBL" id="JBHPBY010000702">
    <property type="protein sequence ID" value="MFC1854064.1"/>
    <property type="molecule type" value="Genomic_DNA"/>
</dbReference>
<proteinExistence type="predicted"/>
<dbReference type="SMART" id="SM00388">
    <property type="entry name" value="HisKA"/>
    <property type="match status" value="1"/>
</dbReference>
<evidence type="ECO:0000256" key="4">
    <source>
        <dbReference type="ARBA" id="ARBA00022679"/>
    </source>
</evidence>
<reference evidence="8 9" key="1">
    <citation type="submission" date="2024-09" db="EMBL/GenBank/DDBJ databases">
        <title>Laminarin stimulates single cell rates of sulfate reduction while oxygen inhibits transcriptomic activity in coastal marine sediment.</title>
        <authorList>
            <person name="Lindsay M."/>
            <person name="Orcutt B."/>
            <person name="Emerson D."/>
            <person name="Stepanauskas R."/>
            <person name="D'Angelo T."/>
        </authorList>
    </citation>
    <scope>NUCLEOTIDE SEQUENCE [LARGE SCALE GENOMIC DNA]</scope>
    <source>
        <strain evidence="8">SAG AM-311-K15</strain>
    </source>
</reference>
<keyword evidence="6" id="KW-0902">Two-component regulatory system</keyword>
<dbReference type="CDD" id="cd16922">
    <property type="entry name" value="HATPase_EvgS-ArcB-TorS-like"/>
    <property type="match status" value="1"/>
</dbReference>
<dbReference type="InterPro" id="IPR036890">
    <property type="entry name" value="HATPase_C_sf"/>
</dbReference>
<evidence type="ECO:0000256" key="5">
    <source>
        <dbReference type="ARBA" id="ARBA00022777"/>
    </source>
</evidence>
<evidence type="ECO:0000313" key="9">
    <source>
        <dbReference type="Proteomes" id="UP001594351"/>
    </source>
</evidence>
<dbReference type="InterPro" id="IPR004358">
    <property type="entry name" value="Sig_transdc_His_kin-like_C"/>
</dbReference>
<accession>A0ABV6Z6J7</accession>
<keyword evidence="9" id="KW-1185">Reference proteome</keyword>
<evidence type="ECO:0000313" key="8">
    <source>
        <dbReference type="EMBL" id="MFC1854064.1"/>
    </source>
</evidence>
<dbReference type="Gene3D" id="3.30.565.10">
    <property type="entry name" value="Histidine kinase-like ATPase, C-terminal domain"/>
    <property type="match status" value="1"/>
</dbReference>
<dbReference type="InterPro" id="IPR003661">
    <property type="entry name" value="HisK_dim/P_dom"/>
</dbReference>
<dbReference type="PRINTS" id="PR00344">
    <property type="entry name" value="BCTRLSENSOR"/>
</dbReference>
<keyword evidence="5 8" id="KW-0418">Kinase</keyword>
<name>A0ABV6Z6J7_UNCC1</name>
<comment type="caution">
    <text evidence="8">The sequence shown here is derived from an EMBL/GenBank/DDBJ whole genome shotgun (WGS) entry which is preliminary data.</text>
</comment>
<comment type="catalytic activity">
    <reaction evidence="1">
        <text>ATP + protein L-histidine = ADP + protein N-phospho-L-histidine.</text>
        <dbReference type="EC" id="2.7.13.3"/>
    </reaction>
</comment>
<dbReference type="EC" id="2.7.13.3" evidence="2"/>
<keyword evidence="4" id="KW-0808">Transferase</keyword>
<dbReference type="InterPro" id="IPR036097">
    <property type="entry name" value="HisK_dim/P_sf"/>
</dbReference>
<evidence type="ECO:0000256" key="1">
    <source>
        <dbReference type="ARBA" id="ARBA00000085"/>
    </source>
</evidence>
<evidence type="ECO:0000256" key="2">
    <source>
        <dbReference type="ARBA" id="ARBA00012438"/>
    </source>
</evidence>
<dbReference type="Proteomes" id="UP001594351">
    <property type="component" value="Unassembled WGS sequence"/>
</dbReference>
<gene>
    <name evidence="8" type="ORF">ACFL27_28105</name>
</gene>
<keyword evidence="3" id="KW-0597">Phosphoprotein</keyword>